<comment type="subcellular location">
    <subcellularLocation>
        <location evidence="1">Membrane</location>
        <topology evidence="1">Multi-pass membrane protein</topology>
    </subcellularLocation>
</comment>
<evidence type="ECO:0000256" key="1">
    <source>
        <dbReference type="ARBA" id="ARBA00004141"/>
    </source>
</evidence>
<feature type="transmembrane region" description="Helical" evidence="6">
    <location>
        <begin position="210"/>
        <end position="233"/>
    </location>
</feature>
<dbReference type="PANTHER" id="PTHR23291">
    <property type="entry name" value="BAX INHIBITOR-RELATED"/>
    <property type="match status" value="1"/>
</dbReference>
<dbReference type="Pfam" id="PF01027">
    <property type="entry name" value="Bax1-I"/>
    <property type="match status" value="1"/>
</dbReference>
<name>A0ABU5GUJ3_9BACT</name>
<dbReference type="EMBL" id="JAXIVS010000001">
    <property type="protein sequence ID" value="MDY7224853.1"/>
    <property type="molecule type" value="Genomic_DNA"/>
</dbReference>
<protein>
    <submittedName>
        <fullName evidence="7">Bax inhibitor-1/YccA family protein</fullName>
    </submittedName>
</protein>
<organism evidence="7 8">
    <name type="scientific">Hyalangium rubrum</name>
    <dbReference type="NCBI Taxonomy" id="3103134"/>
    <lineage>
        <taxon>Bacteria</taxon>
        <taxon>Pseudomonadati</taxon>
        <taxon>Myxococcota</taxon>
        <taxon>Myxococcia</taxon>
        <taxon>Myxococcales</taxon>
        <taxon>Cystobacterineae</taxon>
        <taxon>Archangiaceae</taxon>
        <taxon>Hyalangium</taxon>
    </lineage>
</organism>
<dbReference type="PANTHER" id="PTHR23291:SF50">
    <property type="entry name" value="PROTEIN LIFEGUARD 4"/>
    <property type="match status" value="1"/>
</dbReference>
<feature type="transmembrane region" description="Helical" evidence="6">
    <location>
        <begin position="95"/>
        <end position="114"/>
    </location>
</feature>
<evidence type="ECO:0000256" key="6">
    <source>
        <dbReference type="RuleBase" id="RU004379"/>
    </source>
</evidence>
<sequence length="237" mass="25399">MAWETSGWQSASASSEVNAALVQESRRAFMSRVYGWMFAGLMVTGLVALFTVSNQQLLNVAVAWRIPLLLAELGLVFLLSLMAPRLSGPVAGLMFLAYSALTGMTLSIYFLIYTAGSIGQAFLLTAGVFGALSLYGTLTKKDLSAWGSFLFMGLVGVVLAGLVNLFLRSDAMSFVVACASVVVFAGLTAYDTQKLREMHATTGYSSAASVSIVGALTLYLDFINLFLALLRLLGRRR</sequence>
<evidence type="ECO:0000256" key="2">
    <source>
        <dbReference type="ARBA" id="ARBA00010350"/>
    </source>
</evidence>
<dbReference type="CDD" id="cd10432">
    <property type="entry name" value="BI-1-like_bacterial"/>
    <property type="match status" value="1"/>
</dbReference>
<gene>
    <name evidence="7" type="ORF">SYV04_00605</name>
</gene>
<keyword evidence="4 6" id="KW-1133">Transmembrane helix</keyword>
<keyword evidence="3 6" id="KW-0812">Transmembrane</keyword>
<keyword evidence="5 6" id="KW-0472">Membrane</keyword>
<dbReference type="Proteomes" id="UP001291309">
    <property type="component" value="Unassembled WGS sequence"/>
</dbReference>
<comment type="similarity">
    <text evidence="2 6">Belongs to the BI1 family.</text>
</comment>
<accession>A0ABU5GUJ3</accession>
<dbReference type="InterPro" id="IPR006214">
    <property type="entry name" value="Bax_inhibitor_1-related"/>
</dbReference>
<keyword evidence="8" id="KW-1185">Reference proteome</keyword>
<proteinExistence type="inferred from homology"/>
<evidence type="ECO:0000256" key="5">
    <source>
        <dbReference type="ARBA" id="ARBA00023136"/>
    </source>
</evidence>
<evidence type="ECO:0000256" key="3">
    <source>
        <dbReference type="ARBA" id="ARBA00022692"/>
    </source>
</evidence>
<comment type="caution">
    <text evidence="7">The sequence shown here is derived from an EMBL/GenBank/DDBJ whole genome shotgun (WGS) entry which is preliminary data.</text>
</comment>
<feature type="transmembrane region" description="Helical" evidence="6">
    <location>
        <begin position="144"/>
        <end position="167"/>
    </location>
</feature>
<feature type="transmembrane region" description="Helical" evidence="6">
    <location>
        <begin position="64"/>
        <end position="83"/>
    </location>
</feature>
<feature type="transmembrane region" description="Helical" evidence="6">
    <location>
        <begin position="174"/>
        <end position="190"/>
    </location>
</feature>
<feature type="transmembrane region" description="Helical" evidence="6">
    <location>
        <begin position="121"/>
        <end position="138"/>
    </location>
</feature>
<evidence type="ECO:0000313" key="7">
    <source>
        <dbReference type="EMBL" id="MDY7224853.1"/>
    </source>
</evidence>
<evidence type="ECO:0000313" key="8">
    <source>
        <dbReference type="Proteomes" id="UP001291309"/>
    </source>
</evidence>
<feature type="transmembrane region" description="Helical" evidence="6">
    <location>
        <begin position="33"/>
        <end position="52"/>
    </location>
</feature>
<reference evidence="7 8" key="1">
    <citation type="submission" date="2023-12" db="EMBL/GenBank/DDBJ databases">
        <title>the genome sequence of Hyalangium sp. s54d21.</title>
        <authorList>
            <person name="Zhang X."/>
        </authorList>
    </citation>
    <scope>NUCLEOTIDE SEQUENCE [LARGE SCALE GENOMIC DNA]</scope>
    <source>
        <strain evidence="8">s54d21</strain>
    </source>
</reference>
<dbReference type="RefSeq" id="WP_321543580.1">
    <property type="nucleotide sequence ID" value="NZ_JAXIVS010000001.1"/>
</dbReference>
<evidence type="ECO:0000256" key="4">
    <source>
        <dbReference type="ARBA" id="ARBA00022989"/>
    </source>
</evidence>